<dbReference type="RefSeq" id="WP_306985618.1">
    <property type="nucleotide sequence ID" value="NZ_JAUSUA010000008.1"/>
</dbReference>
<dbReference type="Proteomes" id="UP001225034">
    <property type="component" value="Unassembled WGS sequence"/>
</dbReference>
<evidence type="ECO:0000313" key="2">
    <source>
        <dbReference type="Proteomes" id="UP001225034"/>
    </source>
</evidence>
<sequence length="73" mass="8530">MDMFITELKIKQKKNWGTFYLSGLPNVRFQFTIDESGFPKLDHELIYGEEVKIIDNIGLFEKIETVLKAFVTT</sequence>
<comment type="caution">
    <text evidence="1">The sequence shown here is derived from an EMBL/GenBank/DDBJ whole genome shotgun (WGS) entry which is preliminary data.</text>
</comment>
<keyword evidence="2" id="KW-1185">Reference proteome</keyword>
<reference evidence="1 2" key="1">
    <citation type="submission" date="2023-07" db="EMBL/GenBank/DDBJ databases">
        <title>Genomic Encyclopedia of Type Strains, Phase IV (KMG-IV): sequencing the most valuable type-strain genomes for metagenomic binning, comparative biology and taxonomic classification.</title>
        <authorList>
            <person name="Goeker M."/>
        </authorList>
    </citation>
    <scope>NUCLEOTIDE SEQUENCE [LARGE SCALE GENOMIC DNA]</scope>
    <source>
        <strain evidence="1 2">DSM 19154</strain>
    </source>
</reference>
<dbReference type="EMBL" id="JAUSUA010000008">
    <property type="protein sequence ID" value="MDQ0209052.1"/>
    <property type="molecule type" value="Genomic_DNA"/>
</dbReference>
<accession>A0ABT9YPC0</accession>
<evidence type="ECO:0000313" key="1">
    <source>
        <dbReference type="EMBL" id="MDQ0209052.1"/>
    </source>
</evidence>
<proteinExistence type="predicted"/>
<organism evidence="1 2">
    <name type="scientific">Alkalicoccobacillus murimartini</name>
    <dbReference type="NCBI Taxonomy" id="171685"/>
    <lineage>
        <taxon>Bacteria</taxon>
        <taxon>Bacillati</taxon>
        <taxon>Bacillota</taxon>
        <taxon>Bacilli</taxon>
        <taxon>Bacillales</taxon>
        <taxon>Bacillaceae</taxon>
        <taxon>Alkalicoccobacillus</taxon>
    </lineage>
</organism>
<gene>
    <name evidence="1" type="ORF">J2S05_003887</name>
</gene>
<name>A0ABT9YPC0_9BACI</name>
<protein>
    <submittedName>
        <fullName evidence="1">Uncharacterized protein</fullName>
    </submittedName>
</protein>